<proteinExistence type="predicted"/>
<gene>
    <name evidence="4" type="ORF">ENKO_34140</name>
</gene>
<organism evidence="4 5">
    <name type="scientific">Enterobacter kobei</name>
    <dbReference type="NCBI Taxonomy" id="208224"/>
    <lineage>
        <taxon>Bacteria</taxon>
        <taxon>Pseudomonadati</taxon>
        <taxon>Pseudomonadota</taxon>
        <taxon>Gammaproteobacteria</taxon>
        <taxon>Enterobacterales</taxon>
        <taxon>Enterobacteriaceae</taxon>
        <taxon>Enterobacter</taxon>
        <taxon>Enterobacter cloacae complex</taxon>
    </lineage>
</organism>
<dbReference type="PANTHER" id="PTHR43420:SF12">
    <property type="entry name" value="N-ACETYLTRANSFERASE DOMAIN-CONTAINING PROTEIN"/>
    <property type="match status" value="1"/>
</dbReference>
<dbReference type="InterPro" id="IPR050680">
    <property type="entry name" value="YpeA/RimI_acetyltransf"/>
</dbReference>
<reference evidence="4" key="1">
    <citation type="submission" date="2021-04" db="EMBL/GenBank/DDBJ databases">
        <title>Difference and commonality of drug resistance evolution in various bacteria. and drug sensitivity profiles.</title>
        <authorList>
            <person name="Maeda T."/>
            <person name="Shibai A."/>
            <person name="Kawada K."/>
            <person name="Kotani H."/>
            <person name="Tarusawa Y."/>
            <person name="Tanabe K."/>
            <person name="Furusawa C."/>
        </authorList>
    </citation>
    <scope>NUCLEOTIDE SEQUENCE</scope>
    <source>
        <strain evidence="4">JCM 8580</strain>
    </source>
</reference>
<dbReference type="AlphaFoldDB" id="A0AA86M7V7"/>
<dbReference type="GO" id="GO:0016747">
    <property type="term" value="F:acyltransferase activity, transferring groups other than amino-acyl groups"/>
    <property type="evidence" value="ECO:0007669"/>
    <property type="project" value="InterPro"/>
</dbReference>
<dbReference type="Proteomes" id="UP000682928">
    <property type="component" value="Chromosome"/>
</dbReference>
<keyword evidence="2" id="KW-0012">Acyltransferase</keyword>
<keyword evidence="1" id="KW-0808">Transferase</keyword>
<evidence type="ECO:0000313" key="5">
    <source>
        <dbReference type="Proteomes" id="UP000682928"/>
    </source>
</evidence>
<evidence type="ECO:0000313" key="4">
    <source>
        <dbReference type="EMBL" id="BCU56820.1"/>
    </source>
</evidence>
<evidence type="ECO:0000259" key="3">
    <source>
        <dbReference type="PROSITE" id="PS51186"/>
    </source>
</evidence>
<accession>A0AA86M7V7</accession>
<name>A0AA86M7V7_9ENTR</name>
<dbReference type="EMBL" id="AP024590">
    <property type="protein sequence ID" value="BCU56820.1"/>
    <property type="molecule type" value="Genomic_DNA"/>
</dbReference>
<dbReference type="InterPro" id="IPR016181">
    <property type="entry name" value="Acyl_CoA_acyltransferase"/>
</dbReference>
<feature type="domain" description="N-acetyltransferase" evidence="3">
    <location>
        <begin position="11"/>
        <end position="154"/>
    </location>
</feature>
<dbReference type="Gene3D" id="3.40.630.30">
    <property type="match status" value="2"/>
</dbReference>
<dbReference type="Pfam" id="PF00583">
    <property type="entry name" value="Acetyltransf_1"/>
    <property type="match status" value="1"/>
</dbReference>
<evidence type="ECO:0000256" key="1">
    <source>
        <dbReference type="ARBA" id="ARBA00022679"/>
    </source>
</evidence>
<dbReference type="Pfam" id="PF13508">
    <property type="entry name" value="Acetyltransf_7"/>
    <property type="match status" value="1"/>
</dbReference>
<evidence type="ECO:0000256" key="2">
    <source>
        <dbReference type="ARBA" id="ARBA00023315"/>
    </source>
</evidence>
<dbReference type="CDD" id="cd04301">
    <property type="entry name" value="NAT_SF"/>
    <property type="match status" value="1"/>
</dbReference>
<protein>
    <submittedName>
        <fullName evidence="4">N-acetyltransferase GCN5</fullName>
    </submittedName>
</protein>
<sequence length="266" mass="28947">MPFTAVPAYALSITELTDILGRCFQDYFVPFTLTPEQFAARFIAEGLSFADSCVWFADNEPVAIALITRRGNRARLAAFAIQPGWRGQGLTKPMLGALFAGLKDVTSLSLEVIRENAPAIALYESLGFSIARDLCGYQGKRVEPVAGLAEGSLDGLLCAVYRGPAENTPWQLDPLSFPSLPCRILKDGEHAWAVIATLTATPQLRYLFVEPAYRRQGLARQLLQKINAQYPGIGTPVAVPAALASLFEGAGYQEMVIAQYEMVRTA</sequence>
<dbReference type="InterPro" id="IPR000182">
    <property type="entry name" value="GNAT_dom"/>
</dbReference>
<dbReference type="PROSITE" id="PS51186">
    <property type="entry name" value="GNAT"/>
    <property type="match status" value="1"/>
</dbReference>
<dbReference type="SUPFAM" id="SSF55729">
    <property type="entry name" value="Acyl-CoA N-acyltransferases (Nat)"/>
    <property type="match status" value="2"/>
</dbReference>
<dbReference type="PANTHER" id="PTHR43420">
    <property type="entry name" value="ACETYLTRANSFERASE"/>
    <property type="match status" value="1"/>
</dbReference>
<dbReference type="RefSeq" id="WP_088220311.1">
    <property type="nucleotide sequence ID" value="NZ_AP024590.1"/>
</dbReference>